<reference evidence="2 3" key="1">
    <citation type="submission" date="2017-10" db="EMBL/GenBank/DDBJ databases">
        <title>Whole genome of Pedobacter ginsengisoli T01R-27 isolated from tomato rhizosphere.</title>
        <authorList>
            <person name="Weon H.-Y."/>
            <person name="Lee S.A."/>
            <person name="Sang M.K."/>
            <person name="Song J."/>
        </authorList>
    </citation>
    <scope>NUCLEOTIDE SEQUENCE [LARGE SCALE GENOMIC DNA]</scope>
    <source>
        <strain evidence="2 3">T01R-27</strain>
    </source>
</reference>
<proteinExistence type="predicted"/>
<feature type="compositionally biased region" description="Polar residues" evidence="1">
    <location>
        <begin position="84"/>
        <end position="94"/>
    </location>
</feature>
<dbReference type="Proteomes" id="UP000223749">
    <property type="component" value="Chromosome"/>
</dbReference>
<gene>
    <name evidence="2" type="ORF">CPT03_02190</name>
</gene>
<dbReference type="OrthoDB" id="1492733at2"/>
<keyword evidence="3" id="KW-1185">Reference proteome</keyword>
<dbReference type="RefSeq" id="WP_099437308.1">
    <property type="nucleotide sequence ID" value="NZ_CP024091.1"/>
</dbReference>
<accession>A0A2D1U184</accession>
<sequence>MNTANNLASFLNAYGYAEKAIPVLQYVNGKINDNPDILSNMATAYYNLGDMNNAALFASKSITKDSLNTNANKVAAFVHLNKASATNNNQPEQRNSNDDGESCQYCK</sequence>
<dbReference type="KEGG" id="pgs:CPT03_02190"/>
<feature type="region of interest" description="Disordered" evidence="1">
    <location>
        <begin position="84"/>
        <end position="107"/>
    </location>
</feature>
<dbReference type="EMBL" id="CP024091">
    <property type="protein sequence ID" value="ATP55355.1"/>
    <property type="molecule type" value="Genomic_DNA"/>
</dbReference>
<dbReference type="AlphaFoldDB" id="A0A2D1U184"/>
<evidence type="ECO:0000313" key="2">
    <source>
        <dbReference type="EMBL" id="ATP55355.1"/>
    </source>
</evidence>
<evidence type="ECO:0000313" key="3">
    <source>
        <dbReference type="Proteomes" id="UP000223749"/>
    </source>
</evidence>
<evidence type="ECO:0008006" key="4">
    <source>
        <dbReference type="Google" id="ProtNLM"/>
    </source>
</evidence>
<organism evidence="2 3">
    <name type="scientific">Pedobacter ginsengisoli</name>
    <dbReference type="NCBI Taxonomy" id="363852"/>
    <lineage>
        <taxon>Bacteria</taxon>
        <taxon>Pseudomonadati</taxon>
        <taxon>Bacteroidota</taxon>
        <taxon>Sphingobacteriia</taxon>
        <taxon>Sphingobacteriales</taxon>
        <taxon>Sphingobacteriaceae</taxon>
        <taxon>Pedobacter</taxon>
    </lineage>
</organism>
<evidence type="ECO:0000256" key="1">
    <source>
        <dbReference type="SAM" id="MobiDB-lite"/>
    </source>
</evidence>
<name>A0A2D1U184_9SPHI</name>
<dbReference type="SUPFAM" id="SSF48452">
    <property type="entry name" value="TPR-like"/>
    <property type="match status" value="1"/>
</dbReference>
<protein>
    <recommendedName>
        <fullName evidence="4">Tetratricopeptide repeat protein</fullName>
    </recommendedName>
</protein>
<dbReference type="Gene3D" id="1.25.40.10">
    <property type="entry name" value="Tetratricopeptide repeat domain"/>
    <property type="match status" value="1"/>
</dbReference>
<dbReference type="InterPro" id="IPR011990">
    <property type="entry name" value="TPR-like_helical_dom_sf"/>
</dbReference>